<comment type="caution">
    <text evidence="1">The sequence shown here is derived from an EMBL/GenBank/DDBJ whole genome shotgun (WGS) entry which is preliminary data.</text>
</comment>
<keyword evidence="2" id="KW-1185">Reference proteome</keyword>
<evidence type="ECO:0008006" key="3">
    <source>
        <dbReference type="Google" id="ProtNLM"/>
    </source>
</evidence>
<reference evidence="1 2" key="1">
    <citation type="journal article" date="2019" name="Int. J. Syst. Evol. Microbiol.">
        <title>The Global Catalogue of Microorganisms (GCM) 10K type strain sequencing project: providing services to taxonomists for standard genome sequencing and annotation.</title>
        <authorList>
            <consortium name="The Broad Institute Genomics Platform"/>
            <consortium name="The Broad Institute Genome Sequencing Center for Infectious Disease"/>
            <person name="Wu L."/>
            <person name="Ma J."/>
        </authorList>
    </citation>
    <scope>NUCLEOTIDE SEQUENCE [LARGE SCALE GENOMIC DNA]</scope>
    <source>
        <strain evidence="1 2">PSRA2</strain>
    </source>
</reference>
<accession>A0ABD5U9U7</accession>
<organism evidence="1 2">
    <name type="scientific">Halomarina ordinaria</name>
    <dbReference type="NCBI Taxonomy" id="3033939"/>
    <lineage>
        <taxon>Archaea</taxon>
        <taxon>Methanobacteriati</taxon>
        <taxon>Methanobacteriota</taxon>
        <taxon>Stenosarchaea group</taxon>
        <taxon>Halobacteria</taxon>
        <taxon>Halobacteriales</taxon>
        <taxon>Natronomonadaceae</taxon>
        <taxon>Halomarina</taxon>
    </lineage>
</organism>
<evidence type="ECO:0000313" key="2">
    <source>
        <dbReference type="Proteomes" id="UP001596406"/>
    </source>
</evidence>
<dbReference type="EMBL" id="JBHSXM010000001">
    <property type="protein sequence ID" value="MFC6835532.1"/>
    <property type="molecule type" value="Genomic_DNA"/>
</dbReference>
<protein>
    <recommendedName>
        <fullName evidence="3">DUF35 domain-containing protein</fullName>
    </recommendedName>
</protein>
<gene>
    <name evidence="1" type="ORF">ACFQHK_03305</name>
</gene>
<dbReference type="AlphaFoldDB" id="A0ABD5U9U7"/>
<evidence type="ECO:0000313" key="1">
    <source>
        <dbReference type="EMBL" id="MFC6835532.1"/>
    </source>
</evidence>
<sequence>MGLFKRLGRQVEQFKQTATETAEGDADYRCRACDARYHVQHDRCPECGTEDVVATAPGE</sequence>
<dbReference type="Proteomes" id="UP001596406">
    <property type="component" value="Unassembled WGS sequence"/>
</dbReference>
<proteinExistence type="predicted"/>
<name>A0ABD5U9U7_9EURY</name>
<dbReference type="RefSeq" id="WP_304447231.1">
    <property type="nucleotide sequence ID" value="NZ_JARRAH010000001.1"/>
</dbReference>